<keyword evidence="2" id="KW-1185">Reference proteome</keyword>
<evidence type="ECO:0000313" key="1">
    <source>
        <dbReference type="EMBL" id="KAI0086766.1"/>
    </source>
</evidence>
<name>A0ACB8TXN7_9APHY</name>
<dbReference type="EMBL" id="MU274921">
    <property type="protein sequence ID" value="KAI0086766.1"/>
    <property type="molecule type" value="Genomic_DNA"/>
</dbReference>
<proteinExistence type="predicted"/>
<sequence>MPRANVLSTAFNLAPSREWLPSLRRSQHAREREEGLHHRESIQVDPELKLPPLPSLVIVLATSALLQISFFIIVSSSNVYAQHLGGTSTFSGLVIGIPTVFSGLALLPLLKLDQGGYKIPLHFACGSALLGHVLYGLAYKANFLYLILIGRIVSGFGFTFWMYAKRYCSDHRIVGIRRRTTLAGWLVVGQAVGFSLGPFVGGLLYKVGFANSVFNGFTSPAWIMAGVWAVFWVFAYAFFEDIPRPPPLPTQEIEMDVLNNETPLNGSKDEVVATVDVARVEVAAEPEPFRMTAGQWGATATMCWFAMTCFFILGAWESNIPVFTGSDSPLSPFNFSPFAAGNLIALGGACTFPFLFLNVFIAKRTQDRYTLALGTTLGSFGLFIALAILSTRTVNYGSLFICWFLIALGFNLSSTVTLSLLSKQLPGKFNTRISVIIQYSNYTGRVTGAVWGGAGVNVGMMNYIAFQIILVGIGAILFTTLWRNLKAKTG</sequence>
<reference evidence="1" key="1">
    <citation type="journal article" date="2021" name="Environ. Microbiol.">
        <title>Gene family expansions and transcriptome signatures uncover fungal adaptations to wood decay.</title>
        <authorList>
            <person name="Hage H."/>
            <person name="Miyauchi S."/>
            <person name="Viragh M."/>
            <person name="Drula E."/>
            <person name="Min B."/>
            <person name="Chaduli D."/>
            <person name="Navarro D."/>
            <person name="Favel A."/>
            <person name="Norest M."/>
            <person name="Lesage-Meessen L."/>
            <person name="Balint B."/>
            <person name="Merenyi Z."/>
            <person name="de Eugenio L."/>
            <person name="Morin E."/>
            <person name="Martinez A.T."/>
            <person name="Baldrian P."/>
            <person name="Stursova M."/>
            <person name="Martinez M.J."/>
            <person name="Novotny C."/>
            <person name="Magnuson J.K."/>
            <person name="Spatafora J.W."/>
            <person name="Maurice S."/>
            <person name="Pangilinan J."/>
            <person name="Andreopoulos W."/>
            <person name="LaButti K."/>
            <person name="Hundley H."/>
            <person name="Na H."/>
            <person name="Kuo A."/>
            <person name="Barry K."/>
            <person name="Lipzen A."/>
            <person name="Henrissat B."/>
            <person name="Riley R."/>
            <person name="Ahrendt S."/>
            <person name="Nagy L.G."/>
            <person name="Grigoriev I.V."/>
            <person name="Martin F."/>
            <person name="Rosso M.N."/>
        </authorList>
    </citation>
    <scope>NUCLEOTIDE SEQUENCE</scope>
    <source>
        <strain evidence="1">CBS 384.51</strain>
    </source>
</reference>
<gene>
    <name evidence="1" type="ORF">BDY19DRAFT_995517</name>
</gene>
<evidence type="ECO:0000313" key="2">
    <source>
        <dbReference type="Proteomes" id="UP001055072"/>
    </source>
</evidence>
<comment type="caution">
    <text evidence="1">The sequence shown here is derived from an EMBL/GenBank/DDBJ whole genome shotgun (WGS) entry which is preliminary data.</text>
</comment>
<accession>A0ACB8TXN7</accession>
<protein>
    <submittedName>
        <fullName evidence="1">Major facilitator superfamily domain-containing protein</fullName>
    </submittedName>
</protein>
<dbReference type="Proteomes" id="UP001055072">
    <property type="component" value="Unassembled WGS sequence"/>
</dbReference>
<organism evidence="1 2">
    <name type="scientific">Irpex rosettiformis</name>
    <dbReference type="NCBI Taxonomy" id="378272"/>
    <lineage>
        <taxon>Eukaryota</taxon>
        <taxon>Fungi</taxon>
        <taxon>Dikarya</taxon>
        <taxon>Basidiomycota</taxon>
        <taxon>Agaricomycotina</taxon>
        <taxon>Agaricomycetes</taxon>
        <taxon>Polyporales</taxon>
        <taxon>Irpicaceae</taxon>
        <taxon>Irpex</taxon>
    </lineage>
</organism>